<feature type="signal peptide" evidence="2">
    <location>
        <begin position="1"/>
        <end position="20"/>
    </location>
</feature>
<organism evidence="3 4">
    <name type="scientific">Cetobacterium ceti</name>
    <dbReference type="NCBI Taxonomy" id="180163"/>
    <lineage>
        <taxon>Bacteria</taxon>
        <taxon>Fusobacteriati</taxon>
        <taxon>Fusobacteriota</taxon>
        <taxon>Fusobacteriia</taxon>
        <taxon>Fusobacteriales</taxon>
        <taxon>Fusobacteriaceae</taxon>
        <taxon>Cetobacterium</taxon>
    </lineage>
</organism>
<keyword evidence="4" id="KW-1185">Reference proteome</keyword>
<sequence>MKKSLYFLSALTLLTTTAFANAEIKEETVNTETEVMSTVEVPTSTWSFTGRTYLEFEDFDNNATINRGNKEGVMNKLGSGSDGTFWGTGISASKDKLTLDLNVERRYFGDLNSSLGGSKSDTTRVDYKVRYQLLPKQGFHVKYRNDKNNGSRRDRIELGTDFNYFDNLLAGWLVVGHDKDKTYSSYDATGKYTPSKSSTGTYWEGDFGPTFKLSEKLSLNPTLYTTGEFYDSYEMVETQLRIMVPYQVNEKLTVMPRIRLTLDRTQDSKDSNGKWCTDYEQKLGDKIRYELLANYIINENLSTFMGIAYEDGKRDFKNSDRFGEGENGKKDVSLIWTYVGLNYKF</sequence>
<accession>A0A1T4NDX7</accession>
<dbReference type="Gene3D" id="2.40.160.40">
    <property type="entry name" value="monomeric porin ompg"/>
    <property type="match status" value="1"/>
</dbReference>
<dbReference type="OrthoDB" id="92532at2"/>
<evidence type="ECO:0000313" key="3">
    <source>
        <dbReference type="EMBL" id="SJZ77551.1"/>
    </source>
</evidence>
<protein>
    <submittedName>
        <fullName evidence="3">Uncharacterized protein</fullName>
    </submittedName>
</protein>
<evidence type="ECO:0000256" key="2">
    <source>
        <dbReference type="SAM" id="SignalP"/>
    </source>
</evidence>
<evidence type="ECO:0000256" key="1">
    <source>
        <dbReference type="ARBA" id="ARBA00022729"/>
    </source>
</evidence>
<reference evidence="3 4" key="1">
    <citation type="submission" date="2017-02" db="EMBL/GenBank/DDBJ databases">
        <authorList>
            <person name="Peterson S.W."/>
        </authorList>
    </citation>
    <scope>NUCLEOTIDE SEQUENCE [LARGE SCALE GENOMIC DNA]</scope>
    <source>
        <strain evidence="3 4">ATCC 700028</strain>
    </source>
</reference>
<dbReference type="InterPro" id="IPR053713">
    <property type="entry name" value="Bact_OM_Channel_sf"/>
</dbReference>
<dbReference type="EMBL" id="FUWX01000010">
    <property type="protein sequence ID" value="SJZ77551.1"/>
    <property type="molecule type" value="Genomic_DNA"/>
</dbReference>
<gene>
    <name evidence="3" type="ORF">SAMN02745174_01520</name>
</gene>
<dbReference type="RefSeq" id="WP_078694006.1">
    <property type="nucleotide sequence ID" value="NZ_FUWX01000010.1"/>
</dbReference>
<feature type="chain" id="PRO_5012662205" evidence="2">
    <location>
        <begin position="21"/>
        <end position="345"/>
    </location>
</feature>
<dbReference type="Proteomes" id="UP000191153">
    <property type="component" value="Unassembled WGS sequence"/>
</dbReference>
<evidence type="ECO:0000313" key="4">
    <source>
        <dbReference type="Proteomes" id="UP000191153"/>
    </source>
</evidence>
<dbReference type="STRING" id="180163.SAMN02745174_01520"/>
<proteinExistence type="predicted"/>
<keyword evidence="1 2" id="KW-0732">Signal</keyword>
<dbReference type="AlphaFoldDB" id="A0A1T4NDX7"/>
<name>A0A1T4NDX7_9FUSO</name>